<keyword evidence="2 4" id="KW-0328">Glycosyltransferase</keyword>
<sequence>MVKAALLTPNLTMGGAEMWVVSLAASADRRRLQWTGAVVSGWGGLDPYLCRRLSDHVPVHTHDGGWNGQPGAERLATRYFQKIHHDFGDAIRAACRGADVLVAWGGVDPKYYAPELNIPIVQTSHTTEPAVNRPGGFRPALHLAAVSEAARAHFASVGADREIAVLYNGADFARCQPRLGRKKIRQQWGLHDDDVAVGYLGRHSPEKNPQAAVEAVSCLPNNHFAIYYGGPTPRDQTTTQQLRQQASRLAPGRTVFEPSIEHVGDPLAGLDVFMLASQREAFSLGLIEAWIAGVPVVATAVGSLPELEQRFGKLTIRVPLRATPQQLAGAVREAREQQGQDNARRAQQIALEHFTSEAMSRRWADYLYGIVAPQSPRRQRKRNRFTPAKLVNK</sequence>
<evidence type="ECO:0000256" key="2">
    <source>
        <dbReference type="ARBA" id="ARBA00022676"/>
    </source>
</evidence>
<dbReference type="PANTHER" id="PTHR12526:SF640">
    <property type="entry name" value="COLANIC ACID BIOSYNTHESIS GLYCOSYLTRANSFERASE WCAL-RELATED"/>
    <property type="match status" value="1"/>
</dbReference>
<evidence type="ECO:0000313" key="4">
    <source>
        <dbReference type="EMBL" id="QEG43210.1"/>
    </source>
</evidence>
<dbReference type="RefSeq" id="WP_068131277.1">
    <property type="nucleotide sequence ID" value="NZ_CP042914.1"/>
</dbReference>
<dbReference type="Pfam" id="PF13692">
    <property type="entry name" value="Glyco_trans_1_4"/>
    <property type="match status" value="1"/>
</dbReference>
<keyword evidence="5" id="KW-1185">Reference proteome</keyword>
<dbReference type="SUPFAM" id="SSF53756">
    <property type="entry name" value="UDP-Glycosyltransferase/glycogen phosphorylase"/>
    <property type="match status" value="1"/>
</dbReference>
<dbReference type="CDD" id="cd03801">
    <property type="entry name" value="GT4_PimA-like"/>
    <property type="match status" value="1"/>
</dbReference>
<organism evidence="4 5">
    <name type="scientific">Roseimaritima ulvae</name>
    <dbReference type="NCBI Taxonomy" id="980254"/>
    <lineage>
        <taxon>Bacteria</taxon>
        <taxon>Pseudomonadati</taxon>
        <taxon>Planctomycetota</taxon>
        <taxon>Planctomycetia</taxon>
        <taxon>Pirellulales</taxon>
        <taxon>Pirellulaceae</taxon>
        <taxon>Roseimaritima</taxon>
    </lineage>
</organism>
<dbReference type="Proteomes" id="UP000325286">
    <property type="component" value="Chromosome"/>
</dbReference>
<dbReference type="Gene3D" id="3.40.50.2000">
    <property type="entry name" value="Glycogen Phosphorylase B"/>
    <property type="match status" value="2"/>
</dbReference>
<evidence type="ECO:0000256" key="3">
    <source>
        <dbReference type="ARBA" id="ARBA00022679"/>
    </source>
</evidence>
<evidence type="ECO:0000313" key="5">
    <source>
        <dbReference type="Proteomes" id="UP000325286"/>
    </source>
</evidence>
<dbReference type="EC" id="2.4.1.250" evidence="4"/>
<protein>
    <submittedName>
        <fullName evidence="4">D-inositol 3-phosphate glycosyltransferase</fullName>
        <ecNumber evidence="4">2.4.1.250</ecNumber>
    </submittedName>
</protein>
<dbReference type="GO" id="GO:0102710">
    <property type="term" value="F:D-inositol-3-phosphate glycosyltransferase activity"/>
    <property type="evidence" value="ECO:0007669"/>
    <property type="project" value="UniProtKB-EC"/>
</dbReference>
<dbReference type="PANTHER" id="PTHR12526">
    <property type="entry name" value="GLYCOSYLTRANSFERASE"/>
    <property type="match status" value="1"/>
</dbReference>
<evidence type="ECO:0000256" key="1">
    <source>
        <dbReference type="ARBA" id="ARBA00009481"/>
    </source>
</evidence>
<gene>
    <name evidence="4" type="primary">mshA_3</name>
    <name evidence="4" type="ORF">UC8_52560</name>
</gene>
<comment type="similarity">
    <text evidence="1">Belongs to the glycosyltransferase group 1 family. Glycosyltransferase 4 subfamily.</text>
</comment>
<proteinExistence type="inferred from homology"/>
<dbReference type="AlphaFoldDB" id="A0A5B9QZA6"/>
<dbReference type="EMBL" id="CP042914">
    <property type="protein sequence ID" value="QEG43210.1"/>
    <property type="molecule type" value="Genomic_DNA"/>
</dbReference>
<reference evidence="4 5" key="1">
    <citation type="submission" date="2019-08" db="EMBL/GenBank/DDBJ databases">
        <title>Deep-cultivation of Planctomycetes and their phenomic and genomic characterization uncovers novel biology.</title>
        <authorList>
            <person name="Wiegand S."/>
            <person name="Jogler M."/>
            <person name="Boedeker C."/>
            <person name="Pinto D."/>
            <person name="Vollmers J."/>
            <person name="Rivas-Marin E."/>
            <person name="Kohn T."/>
            <person name="Peeters S.H."/>
            <person name="Heuer A."/>
            <person name="Rast P."/>
            <person name="Oberbeckmann S."/>
            <person name="Bunk B."/>
            <person name="Jeske O."/>
            <person name="Meyerdierks A."/>
            <person name="Storesund J.E."/>
            <person name="Kallscheuer N."/>
            <person name="Luecker S."/>
            <person name="Lage O.M."/>
            <person name="Pohl T."/>
            <person name="Merkel B.J."/>
            <person name="Hornburger P."/>
            <person name="Mueller R.-W."/>
            <person name="Bruemmer F."/>
            <person name="Labrenz M."/>
            <person name="Spormann A.M."/>
            <person name="Op den Camp H."/>
            <person name="Overmann J."/>
            <person name="Amann R."/>
            <person name="Jetten M.S.M."/>
            <person name="Mascher T."/>
            <person name="Medema M.H."/>
            <person name="Devos D.P."/>
            <person name="Kaster A.-K."/>
            <person name="Ovreas L."/>
            <person name="Rohde M."/>
            <person name="Galperin M.Y."/>
            <person name="Jogler C."/>
        </authorList>
    </citation>
    <scope>NUCLEOTIDE SEQUENCE [LARGE SCALE GENOMIC DNA]</scope>
    <source>
        <strain evidence="4 5">UC8</strain>
    </source>
</reference>
<keyword evidence="3 4" id="KW-0808">Transferase</keyword>
<dbReference type="KEGG" id="rul:UC8_52560"/>
<name>A0A5B9QZA6_9BACT</name>
<accession>A0A5B9QZA6</accession>